<reference evidence="1" key="1">
    <citation type="submission" date="2020-05" db="EMBL/GenBank/DDBJ databases">
        <authorList>
            <person name="Chiriac C."/>
            <person name="Salcher M."/>
            <person name="Ghai R."/>
            <person name="Kavagutti S V."/>
        </authorList>
    </citation>
    <scope>NUCLEOTIDE SEQUENCE</scope>
</reference>
<sequence length="47" mass="5148">MVATCSATRTGLWMGSWKMPVPTRRVEVRAATAVMNVSGSLWLPGRK</sequence>
<evidence type="ECO:0000313" key="1">
    <source>
        <dbReference type="EMBL" id="CAB4939691.1"/>
    </source>
</evidence>
<dbReference type="EMBL" id="CAFBMH010000218">
    <property type="protein sequence ID" value="CAB4939691.1"/>
    <property type="molecule type" value="Genomic_DNA"/>
</dbReference>
<accession>A0A6J7JA41</accession>
<protein>
    <submittedName>
        <fullName evidence="1">Unannotated protein</fullName>
    </submittedName>
</protein>
<gene>
    <name evidence="1" type="ORF">UFOPK3543_03174</name>
</gene>
<dbReference type="AlphaFoldDB" id="A0A6J7JA41"/>
<name>A0A6J7JA41_9ZZZZ</name>
<proteinExistence type="predicted"/>
<organism evidence="1">
    <name type="scientific">freshwater metagenome</name>
    <dbReference type="NCBI Taxonomy" id="449393"/>
    <lineage>
        <taxon>unclassified sequences</taxon>
        <taxon>metagenomes</taxon>
        <taxon>ecological metagenomes</taxon>
    </lineage>
</organism>